<sequence>MTFTVTVTIDMQRCKKSLRRAVELGSAVLLSFFPSLIFFLLLFFFSFSLYPPITRQHFQRPRVSETVTCHALLDSLSSWTTTFIRTCSCFHRCLRYGTCETPHM</sequence>
<gene>
    <name evidence="2" type="ORF">L228DRAFT_93211</name>
</gene>
<name>A0A161TEB8_XYLHT</name>
<organism evidence="2 3">
    <name type="scientific">Xylona heveae (strain CBS 132557 / TC161)</name>
    <dbReference type="NCBI Taxonomy" id="1328760"/>
    <lineage>
        <taxon>Eukaryota</taxon>
        <taxon>Fungi</taxon>
        <taxon>Dikarya</taxon>
        <taxon>Ascomycota</taxon>
        <taxon>Pezizomycotina</taxon>
        <taxon>Xylonomycetes</taxon>
        <taxon>Xylonales</taxon>
        <taxon>Xylonaceae</taxon>
        <taxon>Xylona</taxon>
    </lineage>
</organism>
<evidence type="ECO:0000313" key="3">
    <source>
        <dbReference type="Proteomes" id="UP000076632"/>
    </source>
</evidence>
<evidence type="ECO:0000256" key="1">
    <source>
        <dbReference type="SAM" id="Phobius"/>
    </source>
</evidence>
<keyword evidence="1" id="KW-0472">Membrane</keyword>
<protein>
    <submittedName>
        <fullName evidence="2">Uncharacterized protein</fullName>
    </submittedName>
</protein>
<dbReference type="InParanoid" id="A0A161TEB8"/>
<evidence type="ECO:0000313" key="2">
    <source>
        <dbReference type="EMBL" id="KZF24277.1"/>
    </source>
</evidence>
<keyword evidence="3" id="KW-1185">Reference proteome</keyword>
<proteinExistence type="predicted"/>
<dbReference type="EMBL" id="KV407456">
    <property type="protein sequence ID" value="KZF24277.1"/>
    <property type="molecule type" value="Genomic_DNA"/>
</dbReference>
<accession>A0A161TEB8</accession>
<dbReference type="Proteomes" id="UP000076632">
    <property type="component" value="Unassembled WGS sequence"/>
</dbReference>
<reference evidence="2 3" key="1">
    <citation type="journal article" date="2016" name="Fungal Biol.">
        <title>The genome of Xylona heveae provides a window into fungal endophytism.</title>
        <authorList>
            <person name="Gazis R."/>
            <person name="Kuo A."/>
            <person name="Riley R."/>
            <person name="LaButti K."/>
            <person name="Lipzen A."/>
            <person name="Lin J."/>
            <person name="Amirebrahimi M."/>
            <person name="Hesse C.N."/>
            <person name="Spatafora J.W."/>
            <person name="Henrissat B."/>
            <person name="Hainaut M."/>
            <person name="Grigoriev I.V."/>
            <person name="Hibbett D.S."/>
        </authorList>
    </citation>
    <scope>NUCLEOTIDE SEQUENCE [LARGE SCALE GENOMIC DNA]</scope>
    <source>
        <strain evidence="2 3">TC161</strain>
    </source>
</reference>
<dbReference type="RefSeq" id="XP_018189832.1">
    <property type="nucleotide sequence ID" value="XM_018336978.1"/>
</dbReference>
<dbReference type="AlphaFoldDB" id="A0A161TEB8"/>
<keyword evidence="1" id="KW-1133">Transmembrane helix</keyword>
<keyword evidence="1" id="KW-0812">Transmembrane</keyword>
<dbReference type="GeneID" id="28902115"/>
<feature type="transmembrane region" description="Helical" evidence="1">
    <location>
        <begin position="27"/>
        <end position="50"/>
    </location>
</feature>